<keyword evidence="5" id="KW-1185">Reference proteome</keyword>
<dbReference type="Gene3D" id="1.10.260.40">
    <property type="entry name" value="lambda repressor-like DNA-binding domains"/>
    <property type="match status" value="1"/>
</dbReference>
<dbReference type="InterPro" id="IPR019734">
    <property type="entry name" value="TPR_rpt"/>
</dbReference>
<sequence>MNFLTSGEKIQEFRVKLNLKQEELKDEGLTVDVINMIENDKKELDCKTALTIFEKFKKKAEIMDVVLNIDVDYFMRSQNEDAEIYCLKKLKSDDVDESVIEEIFELTDEFDLLAVKAEVYVKIGQLSSKEKYYEKACFNYNKAVKIYKSMGKREKLAYIYLKMGSCKGNVLQYDTAIVYYNLSQYYAFVYDDLEVAKLSLYDLANAYNYLKKIDLSLETIEKYLAIASMTDQYYAYAHILKANCYENEEQFSIAIEIYITLISKILDKENPILGLVYNNLGLTYCNINDFNMGMKYFEMAEKFRYDIDKPNLSHTLIEKSTILLKQKLYDEAIKSVELGLKYAKEYSDVEYLLKGKNILSDIYDKLGNYISLEKIYFELIDLVSTHENNNALKSIYDKLALLYLKENKISLCEKYLVLSRNIN</sequence>
<dbReference type="PROSITE" id="PS50005">
    <property type="entry name" value="TPR"/>
    <property type="match status" value="1"/>
</dbReference>
<evidence type="ECO:0000256" key="3">
    <source>
        <dbReference type="PROSITE-ProRule" id="PRU00339"/>
    </source>
</evidence>
<accession>A0A1W1XID0</accession>
<reference evidence="4 5" key="1">
    <citation type="submission" date="2017-04" db="EMBL/GenBank/DDBJ databases">
        <authorList>
            <person name="Afonso C.L."/>
            <person name="Miller P.J."/>
            <person name="Scott M.A."/>
            <person name="Spackman E."/>
            <person name="Goraichik I."/>
            <person name="Dimitrov K.M."/>
            <person name="Suarez D.L."/>
            <person name="Swayne D.E."/>
        </authorList>
    </citation>
    <scope>NUCLEOTIDE SEQUENCE [LARGE SCALE GENOMIC DNA]</scope>
    <source>
        <strain evidence="4 5">DSM 12555</strain>
    </source>
</reference>
<dbReference type="OrthoDB" id="5516148at2"/>
<dbReference type="InterPro" id="IPR001387">
    <property type="entry name" value="Cro/C1-type_HTH"/>
</dbReference>
<dbReference type="AlphaFoldDB" id="A0A1W1XID0"/>
<feature type="repeat" description="TPR" evidence="3">
    <location>
        <begin position="117"/>
        <end position="150"/>
    </location>
</feature>
<dbReference type="Pfam" id="PF13181">
    <property type="entry name" value="TPR_8"/>
    <property type="match status" value="1"/>
</dbReference>
<evidence type="ECO:0000313" key="4">
    <source>
        <dbReference type="EMBL" id="SMC23258.1"/>
    </source>
</evidence>
<dbReference type="PANTHER" id="PTHR45641:SF19">
    <property type="entry name" value="NEPHROCYSTIN-3"/>
    <property type="match status" value="1"/>
</dbReference>
<evidence type="ECO:0000256" key="2">
    <source>
        <dbReference type="ARBA" id="ARBA00022803"/>
    </source>
</evidence>
<dbReference type="RefSeq" id="WP_084115375.1">
    <property type="nucleotide sequence ID" value="NZ_FWXH01000005.1"/>
</dbReference>
<evidence type="ECO:0000313" key="5">
    <source>
        <dbReference type="Proteomes" id="UP000192468"/>
    </source>
</evidence>
<evidence type="ECO:0000256" key="1">
    <source>
        <dbReference type="ARBA" id="ARBA00022737"/>
    </source>
</evidence>
<dbReference type="PANTHER" id="PTHR45641">
    <property type="entry name" value="TETRATRICOPEPTIDE REPEAT PROTEIN (AFU_ORTHOLOGUE AFUA_6G03870)"/>
    <property type="match status" value="1"/>
</dbReference>
<dbReference type="STRING" id="1121291.SAMN02745134_01843"/>
<dbReference type="SUPFAM" id="SSF48452">
    <property type="entry name" value="TPR-like"/>
    <property type="match status" value="2"/>
</dbReference>
<keyword evidence="1" id="KW-0677">Repeat</keyword>
<dbReference type="InterPro" id="IPR010982">
    <property type="entry name" value="Lambda_DNA-bd_dom_sf"/>
</dbReference>
<gene>
    <name evidence="4" type="ORF">SAMN02745134_01843</name>
</gene>
<protein>
    <recommendedName>
        <fullName evidence="6">Tetratricopeptide repeat-containing protein</fullName>
    </recommendedName>
</protein>
<keyword evidence="2 3" id="KW-0802">TPR repeat</keyword>
<dbReference type="SUPFAM" id="SSF47413">
    <property type="entry name" value="lambda repressor-like DNA-binding domains"/>
    <property type="match status" value="1"/>
</dbReference>
<organism evidence="4 5">
    <name type="scientific">Clostridium acidisoli DSM 12555</name>
    <dbReference type="NCBI Taxonomy" id="1121291"/>
    <lineage>
        <taxon>Bacteria</taxon>
        <taxon>Bacillati</taxon>
        <taxon>Bacillota</taxon>
        <taxon>Clostridia</taxon>
        <taxon>Eubacteriales</taxon>
        <taxon>Clostridiaceae</taxon>
        <taxon>Clostridium</taxon>
    </lineage>
</organism>
<dbReference type="InterPro" id="IPR011990">
    <property type="entry name" value="TPR-like_helical_dom_sf"/>
</dbReference>
<proteinExistence type="predicted"/>
<dbReference type="EMBL" id="FWXH01000005">
    <property type="protein sequence ID" value="SMC23258.1"/>
    <property type="molecule type" value="Genomic_DNA"/>
</dbReference>
<evidence type="ECO:0008006" key="6">
    <source>
        <dbReference type="Google" id="ProtNLM"/>
    </source>
</evidence>
<dbReference type="Gene3D" id="1.25.40.10">
    <property type="entry name" value="Tetratricopeptide repeat domain"/>
    <property type="match status" value="2"/>
</dbReference>
<name>A0A1W1XID0_9CLOT</name>
<dbReference type="SMART" id="SM00028">
    <property type="entry name" value="TPR"/>
    <property type="match status" value="5"/>
</dbReference>
<dbReference type="Proteomes" id="UP000192468">
    <property type="component" value="Unassembled WGS sequence"/>
</dbReference>
<dbReference type="GO" id="GO:0003677">
    <property type="term" value="F:DNA binding"/>
    <property type="evidence" value="ECO:0007669"/>
    <property type="project" value="InterPro"/>
</dbReference>
<dbReference type="CDD" id="cd00093">
    <property type="entry name" value="HTH_XRE"/>
    <property type="match status" value="1"/>
</dbReference>